<evidence type="ECO:0000313" key="3">
    <source>
        <dbReference type="Proteomes" id="UP000078550"/>
    </source>
</evidence>
<evidence type="ECO:0000313" key="2">
    <source>
        <dbReference type="EMBL" id="SBT32018.1"/>
    </source>
</evidence>
<protein>
    <submittedName>
        <fullName evidence="2">Uncharacterized protein</fullName>
    </submittedName>
</protein>
<dbReference type="Proteomes" id="UP000078550">
    <property type="component" value="Unassembled WGS sequence"/>
</dbReference>
<evidence type="ECO:0000256" key="1">
    <source>
        <dbReference type="SAM" id="Coils"/>
    </source>
</evidence>
<feature type="coiled-coil region" evidence="1">
    <location>
        <begin position="186"/>
        <end position="213"/>
    </location>
</feature>
<name>A0A1A8YKI3_PLAOA</name>
<gene>
    <name evidence="2" type="ORF">POVWA2_007270</name>
</gene>
<dbReference type="AlphaFoldDB" id="A0A1A8YKI3"/>
<reference evidence="3" key="1">
    <citation type="submission" date="2016-05" db="EMBL/GenBank/DDBJ databases">
        <authorList>
            <person name="Naeem Raeece"/>
        </authorList>
    </citation>
    <scope>NUCLEOTIDE SEQUENCE [LARGE SCALE GENOMIC DNA]</scope>
</reference>
<accession>A0A1A8YKI3</accession>
<sequence length="407" mass="47972">MHKLHSTNLNEENIDDVIKKEKIISEKLKKYNEEIKEKNLVIQERLLSYIEENNFIYERNSNEDIEKYNKILTSIINYMNTLNSVEKHMQKETCNLMDEFFHYNTHTAYYSFSSEKLPLLSCFSPFESYLVKEDMNYFKVFGKDELFRRILLTLRKVYEHNSILRAQISLYNKFKLKDENLIHADFEQLELKYRNLKSKEALLKKKNENLNGKICKATEVQTEALASGDHLKPLCSRHAVVTQSSRSRHAVVTQSSRSRHAVVTQSLRSRYTVVTQSLRSRYAVKKLHYDEKSLYLEKVLEEKMAELNESYDALKSKKSLLGELKKKKDESFKRCNEAEIGVITKNVFEEFHEQKQHLQELEATVITRLPPQGFPQVHMCMRMYESGKTKEGTRTISQRGYETIGRC</sequence>
<keyword evidence="1" id="KW-0175">Coiled coil</keyword>
<organism evidence="2 3">
    <name type="scientific">Plasmodium ovale wallikeri</name>
    <dbReference type="NCBI Taxonomy" id="864142"/>
    <lineage>
        <taxon>Eukaryota</taxon>
        <taxon>Sar</taxon>
        <taxon>Alveolata</taxon>
        <taxon>Apicomplexa</taxon>
        <taxon>Aconoidasida</taxon>
        <taxon>Haemosporida</taxon>
        <taxon>Plasmodiidae</taxon>
        <taxon>Plasmodium</taxon>
        <taxon>Plasmodium (Plasmodium)</taxon>
    </lineage>
</organism>
<dbReference type="EMBL" id="FLRE01000028">
    <property type="protein sequence ID" value="SBT32018.1"/>
    <property type="molecule type" value="Genomic_DNA"/>
</dbReference>
<proteinExistence type="predicted"/>